<name>A0ABT7PPF1_9BACT</name>
<feature type="region of interest" description="Disordered" evidence="1">
    <location>
        <begin position="81"/>
        <end position="109"/>
    </location>
</feature>
<feature type="chain" id="PRO_5046233956" evidence="2">
    <location>
        <begin position="24"/>
        <end position="271"/>
    </location>
</feature>
<evidence type="ECO:0000313" key="3">
    <source>
        <dbReference type="EMBL" id="MDM4018388.1"/>
    </source>
</evidence>
<feature type="region of interest" description="Disordered" evidence="1">
    <location>
        <begin position="46"/>
        <end position="65"/>
    </location>
</feature>
<protein>
    <submittedName>
        <fullName evidence="3">Uncharacterized protein</fullName>
    </submittedName>
</protein>
<evidence type="ECO:0000313" key="4">
    <source>
        <dbReference type="Proteomes" id="UP001239462"/>
    </source>
</evidence>
<evidence type="ECO:0000256" key="2">
    <source>
        <dbReference type="SAM" id="SignalP"/>
    </source>
</evidence>
<keyword evidence="2" id="KW-0732">Signal</keyword>
<dbReference type="RefSeq" id="WP_149498674.1">
    <property type="nucleotide sequence ID" value="NZ_CP141221.1"/>
</dbReference>
<sequence length="271" mass="29817">MRRTIKGIFAFGILCGFASAATAEESQRTLSLDSPRWAMVPQQVEDVSGQAGDATDSVPSLEGRQDETLRDALEMLSEDDVNVPTSPRDLDLDQQSASDVGTGENESLFSGRKAQFRERRFVLPPIAALTTDTSEIGNGETPEGYRQGEDPLSVSLPESGVDRAANWYWSQRYWAAANTFSHPLYFEDRMLERHGQSRFPHLQPFVSAARFASQTALLPYLSAISPPDECQYSLGYYRAGSCVPAFLQRPPYQRKALVAEGAFVGAIIGLP</sequence>
<reference evidence="3 4" key="1">
    <citation type="submission" date="2023-06" db="EMBL/GenBank/DDBJ databases">
        <title>Roseiconus lacunae JC819 isolated from Gulf of Mannar region, Tamil Nadu.</title>
        <authorList>
            <person name="Pk S."/>
            <person name="Ch S."/>
            <person name="Ch V.R."/>
        </authorList>
    </citation>
    <scope>NUCLEOTIDE SEQUENCE [LARGE SCALE GENOMIC DNA]</scope>
    <source>
        <strain evidence="3 4">JC819</strain>
    </source>
</reference>
<evidence type="ECO:0000256" key="1">
    <source>
        <dbReference type="SAM" id="MobiDB-lite"/>
    </source>
</evidence>
<feature type="compositionally biased region" description="Polar residues" evidence="1">
    <location>
        <begin position="93"/>
        <end position="108"/>
    </location>
</feature>
<feature type="region of interest" description="Disordered" evidence="1">
    <location>
        <begin position="132"/>
        <end position="154"/>
    </location>
</feature>
<gene>
    <name evidence="3" type="ORF">QTN89_23250</name>
</gene>
<feature type="signal peptide" evidence="2">
    <location>
        <begin position="1"/>
        <end position="23"/>
    </location>
</feature>
<dbReference type="EMBL" id="JASZZN010000021">
    <property type="protein sequence ID" value="MDM4018388.1"/>
    <property type="molecule type" value="Genomic_DNA"/>
</dbReference>
<comment type="caution">
    <text evidence="3">The sequence shown here is derived from an EMBL/GenBank/DDBJ whole genome shotgun (WGS) entry which is preliminary data.</text>
</comment>
<dbReference type="Proteomes" id="UP001239462">
    <property type="component" value="Unassembled WGS sequence"/>
</dbReference>
<proteinExistence type="predicted"/>
<accession>A0ABT7PPF1</accession>
<organism evidence="3 4">
    <name type="scientific">Roseiconus lacunae</name>
    <dbReference type="NCBI Taxonomy" id="2605694"/>
    <lineage>
        <taxon>Bacteria</taxon>
        <taxon>Pseudomonadati</taxon>
        <taxon>Planctomycetota</taxon>
        <taxon>Planctomycetia</taxon>
        <taxon>Pirellulales</taxon>
        <taxon>Pirellulaceae</taxon>
        <taxon>Roseiconus</taxon>
    </lineage>
</organism>
<keyword evidence="4" id="KW-1185">Reference proteome</keyword>